<organism evidence="1 2">
    <name type="scientific">Vitis vinifera</name>
    <name type="common">Grape</name>
    <dbReference type="NCBI Taxonomy" id="29760"/>
    <lineage>
        <taxon>Eukaryota</taxon>
        <taxon>Viridiplantae</taxon>
        <taxon>Streptophyta</taxon>
        <taxon>Embryophyta</taxon>
        <taxon>Tracheophyta</taxon>
        <taxon>Spermatophyta</taxon>
        <taxon>Magnoliopsida</taxon>
        <taxon>eudicotyledons</taxon>
        <taxon>Gunneridae</taxon>
        <taxon>Pentapetalae</taxon>
        <taxon>rosids</taxon>
        <taxon>Vitales</taxon>
        <taxon>Vitaceae</taxon>
        <taxon>Viteae</taxon>
        <taxon>Vitis</taxon>
    </lineage>
</organism>
<dbReference type="AlphaFoldDB" id="F6H3L7"/>
<name>F6H3L7_VITVI</name>
<evidence type="ECO:0000313" key="2">
    <source>
        <dbReference type="Proteomes" id="UP000009183"/>
    </source>
</evidence>
<dbReference type="PaxDb" id="29760-VIT_04s0008g07270.t01"/>
<protein>
    <submittedName>
        <fullName evidence="1">Uncharacterized protein</fullName>
    </submittedName>
</protein>
<proteinExistence type="predicted"/>
<gene>
    <name evidence="1" type="ordered locus">VIT_04s0008g07270</name>
</gene>
<accession>F6H3L7</accession>
<dbReference type="Proteomes" id="UP000009183">
    <property type="component" value="Chromosome 4"/>
</dbReference>
<dbReference type="InParanoid" id="F6H3L7"/>
<keyword evidence="2" id="KW-1185">Reference proteome</keyword>
<dbReference type="EMBL" id="FN595231">
    <property type="protein sequence ID" value="CCB46904.1"/>
    <property type="molecule type" value="Genomic_DNA"/>
</dbReference>
<evidence type="ECO:0000313" key="1">
    <source>
        <dbReference type="EMBL" id="CCB46904.1"/>
    </source>
</evidence>
<reference evidence="2" key="1">
    <citation type="journal article" date="2007" name="Nature">
        <title>The grapevine genome sequence suggests ancestral hexaploidization in major angiosperm phyla.</title>
        <authorList>
            <consortium name="The French-Italian Public Consortium for Grapevine Genome Characterization."/>
            <person name="Jaillon O."/>
            <person name="Aury J.-M."/>
            <person name="Noel B."/>
            <person name="Policriti A."/>
            <person name="Clepet C."/>
            <person name="Casagrande A."/>
            <person name="Choisne N."/>
            <person name="Aubourg S."/>
            <person name="Vitulo N."/>
            <person name="Jubin C."/>
            <person name="Vezzi A."/>
            <person name="Legeai F."/>
            <person name="Hugueney P."/>
            <person name="Dasilva C."/>
            <person name="Horner D."/>
            <person name="Mica E."/>
            <person name="Jublot D."/>
            <person name="Poulain J."/>
            <person name="Bruyere C."/>
            <person name="Billault A."/>
            <person name="Segurens B."/>
            <person name="Gouyvenoux M."/>
            <person name="Ugarte E."/>
            <person name="Cattonaro F."/>
            <person name="Anthouard V."/>
            <person name="Vico V."/>
            <person name="Del Fabbro C."/>
            <person name="Alaux M."/>
            <person name="Di Gaspero G."/>
            <person name="Dumas V."/>
            <person name="Felice N."/>
            <person name="Paillard S."/>
            <person name="Juman I."/>
            <person name="Moroldo M."/>
            <person name="Scalabrin S."/>
            <person name="Canaguier A."/>
            <person name="Le Clainche I."/>
            <person name="Malacrida G."/>
            <person name="Durand E."/>
            <person name="Pesole G."/>
            <person name="Laucou V."/>
            <person name="Chatelet P."/>
            <person name="Merdinoglu D."/>
            <person name="Delledonne M."/>
            <person name="Pezzotti M."/>
            <person name="Lecharny A."/>
            <person name="Scarpelli C."/>
            <person name="Artiguenave F."/>
            <person name="Pe M.E."/>
            <person name="Valle G."/>
            <person name="Morgante M."/>
            <person name="Caboche M."/>
            <person name="Adam-Blondon A.-F."/>
            <person name="Weissenbach J."/>
            <person name="Quetier F."/>
            <person name="Wincker P."/>
        </authorList>
    </citation>
    <scope>NUCLEOTIDE SEQUENCE [LARGE SCALE GENOMIC DNA]</scope>
    <source>
        <strain evidence="2">cv. Pinot noir / PN40024</strain>
    </source>
</reference>
<sequence length="45" mass="5285">MEGEDKMVWMNNLNFSVKFLYAALELGAAVPFLRRQFNSGFDWIQ</sequence>
<dbReference type="HOGENOM" id="CLU_3208694_0_0_1"/>